<sequence length="667" mass="76135">MAGLVRTFLTKQHVLISENNDHNPLTMSDELILEEIYSTHVHSHTKFDAESLFNIAADILKRSTHVVENVVQGRHVKQELYNTHPPASFTSPLCTLKQINSEMSCKVPGEEIAFKTTLAILKKLSDYSWTAKGVLTLSAFAIEYGEFWMLSEHQSTEPIAKSLAILKRVPQLTNLEALKKHHNAILELNTLIKTTLQVIDIIIELERLSSIHGINAVPLEQFPVDVFWVIITIVAIVTQIECLTTDSDKRQNLSQFGQKINIIISKLRNHVAECAILIAEAEYMKTLRNLFQTPTEVMEVFKVLIFHKDAPQEAIYDGSTKTLVKINELKTKDVLLLISTLDISDEDITMLIPIYERLKREQKQYKIVWIPIVEEWNEKQRKQFNSLKCKMPWYVLHHFAPIKGIKYIKEELHFMQKPLFVVLNPKGMILHDNAFHMIQVWGVKAFPFTKSREIILTKESMWIDSLLVDIDIKIKWEEEKCVIIYGGTSATWIEQFTEAAGKLASDTSIKQTNTTIELFSLAKENKNVVSKFWNKVESLFVTKMHDETNTITQQVEKLLSYKNEDGWAIVTQGSVVAFVGHGKTVLTTIKESGKWIGGVSKKGLQDSLKDYHNIVAKSVRICSHLEIHNAAGKVPDFIVCPDCNRTMEVFITYKCCHINEDKANGDH</sequence>
<reference evidence="1" key="1">
    <citation type="submission" date="2023-10" db="EMBL/GenBank/DDBJ databases">
        <authorList>
            <person name="Rodriguez Cubillos JULIANA M."/>
            <person name="De Vega J."/>
        </authorList>
    </citation>
    <scope>NUCLEOTIDE SEQUENCE</scope>
</reference>
<proteinExistence type="predicted"/>
<gene>
    <name evidence="1" type="ORF">MILVUS5_LOCUS387</name>
</gene>
<keyword evidence="2" id="KW-1185">Reference proteome</keyword>
<dbReference type="Proteomes" id="UP001177021">
    <property type="component" value="Unassembled WGS sequence"/>
</dbReference>
<organism evidence="1 2">
    <name type="scientific">Trifolium pratense</name>
    <name type="common">Red clover</name>
    <dbReference type="NCBI Taxonomy" id="57577"/>
    <lineage>
        <taxon>Eukaryota</taxon>
        <taxon>Viridiplantae</taxon>
        <taxon>Streptophyta</taxon>
        <taxon>Embryophyta</taxon>
        <taxon>Tracheophyta</taxon>
        <taxon>Spermatophyta</taxon>
        <taxon>Magnoliopsida</taxon>
        <taxon>eudicotyledons</taxon>
        <taxon>Gunneridae</taxon>
        <taxon>Pentapetalae</taxon>
        <taxon>rosids</taxon>
        <taxon>fabids</taxon>
        <taxon>Fabales</taxon>
        <taxon>Fabaceae</taxon>
        <taxon>Papilionoideae</taxon>
        <taxon>50 kb inversion clade</taxon>
        <taxon>NPAAA clade</taxon>
        <taxon>Hologalegina</taxon>
        <taxon>IRL clade</taxon>
        <taxon>Trifolieae</taxon>
        <taxon>Trifolium</taxon>
    </lineage>
</organism>
<name>A0ACB0I7K8_TRIPR</name>
<dbReference type="EMBL" id="CASHSV030000001">
    <property type="protein sequence ID" value="CAJ2628069.1"/>
    <property type="molecule type" value="Genomic_DNA"/>
</dbReference>
<accession>A0ACB0I7K8</accession>
<evidence type="ECO:0000313" key="1">
    <source>
        <dbReference type="EMBL" id="CAJ2628069.1"/>
    </source>
</evidence>
<protein>
    <submittedName>
        <fullName evidence="1">Uncharacterized protein</fullName>
    </submittedName>
</protein>
<evidence type="ECO:0000313" key="2">
    <source>
        <dbReference type="Proteomes" id="UP001177021"/>
    </source>
</evidence>
<comment type="caution">
    <text evidence="1">The sequence shown here is derived from an EMBL/GenBank/DDBJ whole genome shotgun (WGS) entry which is preliminary data.</text>
</comment>